<dbReference type="Pfam" id="PF01869">
    <property type="entry name" value="BcrAD_BadFG"/>
    <property type="match status" value="1"/>
</dbReference>
<keyword evidence="7" id="KW-1185">Reference proteome</keyword>
<dbReference type="InterPro" id="IPR051805">
    <property type="entry name" value="Dehydratase_Activator_Redct"/>
</dbReference>
<dbReference type="NCBIfam" id="TIGR00241">
    <property type="entry name" value="CoA_E_activ"/>
    <property type="match status" value="1"/>
</dbReference>
<keyword evidence="2" id="KW-0479">Metal-binding</keyword>
<feature type="domain" description="ATPase BadF/BadG/BcrA/BcrD type" evidence="5">
    <location>
        <begin position="4"/>
        <end position="254"/>
    </location>
</feature>
<gene>
    <name evidence="6" type="ORF">H8692_10010</name>
</gene>
<dbReference type="InterPro" id="IPR043129">
    <property type="entry name" value="ATPase_NBD"/>
</dbReference>
<dbReference type="SUPFAM" id="SSF53067">
    <property type="entry name" value="Actin-like ATPase domain"/>
    <property type="match status" value="1"/>
</dbReference>
<organism evidence="6 7">
    <name type="scientific">Lentihominibacter hominis</name>
    <dbReference type="NCBI Taxonomy" id="2763645"/>
    <lineage>
        <taxon>Bacteria</taxon>
        <taxon>Bacillati</taxon>
        <taxon>Bacillota</taxon>
        <taxon>Clostridia</taxon>
        <taxon>Peptostreptococcales</taxon>
        <taxon>Anaerovoracaceae</taxon>
        <taxon>Lentihominibacter</taxon>
    </lineage>
</organism>
<dbReference type="AlphaFoldDB" id="A0A926E752"/>
<accession>A0A926E752</accession>
<protein>
    <submittedName>
        <fullName evidence="6">2-hydroxyglutaryl-CoA dehydratase</fullName>
    </submittedName>
</protein>
<dbReference type="Gene3D" id="3.30.420.40">
    <property type="match status" value="2"/>
</dbReference>
<proteinExistence type="predicted"/>
<comment type="caution">
    <text evidence="6">The sequence shown here is derived from an EMBL/GenBank/DDBJ whole genome shotgun (WGS) entry which is preliminary data.</text>
</comment>
<dbReference type="InterPro" id="IPR008275">
    <property type="entry name" value="CoA_E_activase_dom"/>
</dbReference>
<evidence type="ECO:0000256" key="2">
    <source>
        <dbReference type="ARBA" id="ARBA00022723"/>
    </source>
</evidence>
<name>A0A926E752_9FIRM</name>
<evidence type="ECO:0000313" key="7">
    <source>
        <dbReference type="Proteomes" id="UP000610862"/>
    </source>
</evidence>
<dbReference type="PANTHER" id="PTHR32329">
    <property type="entry name" value="BIFUNCTIONAL PROTEIN [INCLUDES 2-HYDROXYACYL-COA DEHYDRATASE (N-TER) AND ITS ACTIVATOR DOMAIN (C_TERM)-RELATED"/>
    <property type="match status" value="1"/>
</dbReference>
<evidence type="ECO:0000256" key="4">
    <source>
        <dbReference type="ARBA" id="ARBA00023014"/>
    </source>
</evidence>
<dbReference type="RefSeq" id="WP_177270714.1">
    <property type="nucleotide sequence ID" value="NZ_JACRTA010000003.1"/>
</dbReference>
<dbReference type="InterPro" id="IPR002731">
    <property type="entry name" value="ATPase_BadF"/>
</dbReference>
<dbReference type="PANTHER" id="PTHR32329:SF7">
    <property type="entry name" value="ACTIVATOR OF 2-HYDROXYACYL-COA-HYDRATASE"/>
    <property type="match status" value="1"/>
</dbReference>
<dbReference type="GO" id="GO:0046872">
    <property type="term" value="F:metal ion binding"/>
    <property type="evidence" value="ECO:0007669"/>
    <property type="project" value="UniProtKB-KW"/>
</dbReference>
<reference evidence="6" key="1">
    <citation type="submission" date="2020-08" db="EMBL/GenBank/DDBJ databases">
        <title>Genome public.</title>
        <authorList>
            <person name="Liu C."/>
            <person name="Sun Q."/>
        </authorList>
    </citation>
    <scope>NUCLEOTIDE SEQUENCE</scope>
    <source>
        <strain evidence="6">NSJ-24</strain>
    </source>
</reference>
<evidence type="ECO:0000256" key="3">
    <source>
        <dbReference type="ARBA" id="ARBA00023004"/>
    </source>
</evidence>
<evidence type="ECO:0000313" key="6">
    <source>
        <dbReference type="EMBL" id="MBC8569090.1"/>
    </source>
</evidence>
<dbReference type="Proteomes" id="UP000610862">
    <property type="component" value="Unassembled WGS sequence"/>
</dbReference>
<evidence type="ECO:0000256" key="1">
    <source>
        <dbReference type="ARBA" id="ARBA00001966"/>
    </source>
</evidence>
<evidence type="ECO:0000259" key="5">
    <source>
        <dbReference type="Pfam" id="PF01869"/>
    </source>
</evidence>
<dbReference type="CDD" id="cd24035">
    <property type="entry name" value="ASKHA_NBD_O66634-like_rpt2"/>
    <property type="match status" value="1"/>
</dbReference>
<sequence length="314" mass="33519">MYWLGIDIGSISTDLVLVDENSSVAESLYLKTKSRPVEAVKDGLRRLGKKYVSNDIAGVGVTGSGRYLGSALAGGDVVKNEITSHARAVAQVDPEIRTVIEIGGQDSKIIIMEDGMVSDFAMNTVCAAGTGSFLDRQAGRMGVTIEELGDMAADAEKSVSIAGRCAVFAESDIIHKQQMGIRDGELMAGMCKALAVSYMSNVAKGKKIKPKICFQGGVAANRGMKRAFEEILGCEIFVPWEHKIMGAFGAALLAKDKDRGITCFKGFETGSADIELKEIECRGCSNSCTVTRIEACGEAHGYFGDICGKYSFVF</sequence>
<comment type="cofactor">
    <cofactor evidence="1">
        <name>[4Fe-4S] cluster</name>
        <dbReference type="ChEBI" id="CHEBI:49883"/>
    </cofactor>
</comment>
<dbReference type="EMBL" id="JACRTA010000003">
    <property type="protein sequence ID" value="MBC8569090.1"/>
    <property type="molecule type" value="Genomic_DNA"/>
</dbReference>
<keyword evidence="3" id="KW-0408">Iron</keyword>
<dbReference type="GO" id="GO:0051536">
    <property type="term" value="F:iron-sulfur cluster binding"/>
    <property type="evidence" value="ECO:0007669"/>
    <property type="project" value="UniProtKB-KW"/>
</dbReference>
<keyword evidence="4" id="KW-0411">Iron-sulfur</keyword>